<feature type="compositionally biased region" description="Polar residues" evidence="1">
    <location>
        <begin position="20"/>
        <end position="43"/>
    </location>
</feature>
<gene>
    <name evidence="2" type="ORF">EDD18DRAFT_1356122</name>
</gene>
<keyword evidence="3" id="KW-1185">Reference proteome</keyword>
<dbReference type="AlphaFoldDB" id="A0AA39Q137"/>
<feature type="region of interest" description="Disordered" evidence="1">
    <location>
        <begin position="20"/>
        <end position="72"/>
    </location>
</feature>
<accession>A0AA39Q137</accession>
<feature type="compositionally biased region" description="Polar residues" evidence="1">
    <location>
        <begin position="60"/>
        <end position="72"/>
    </location>
</feature>
<name>A0AA39Q137_9AGAR</name>
<evidence type="ECO:0000256" key="1">
    <source>
        <dbReference type="SAM" id="MobiDB-lite"/>
    </source>
</evidence>
<comment type="caution">
    <text evidence="2">The sequence shown here is derived from an EMBL/GenBank/DDBJ whole genome shotgun (WGS) entry which is preliminary data.</text>
</comment>
<protein>
    <submittedName>
        <fullName evidence="2">Uncharacterized protein</fullName>
    </submittedName>
</protein>
<evidence type="ECO:0000313" key="3">
    <source>
        <dbReference type="Proteomes" id="UP001175228"/>
    </source>
</evidence>
<sequence length="72" mass="7326">MQFKIFNNFRALLGVRGISTSLSNSSQGYTPRGPQSPTIKGSETNGGGTVGDPKGGSGGQTHTVKGSTGNNK</sequence>
<evidence type="ECO:0000313" key="2">
    <source>
        <dbReference type="EMBL" id="KAK0494176.1"/>
    </source>
</evidence>
<reference evidence="2" key="1">
    <citation type="submission" date="2023-06" db="EMBL/GenBank/DDBJ databases">
        <authorList>
            <consortium name="Lawrence Berkeley National Laboratory"/>
            <person name="Ahrendt S."/>
            <person name="Sahu N."/>
            <person name="Indic B."/>
            <person name="Wong-Bajracharya J."/>
            <person name="Merenyi Z."/>
            <person name="Ke H.-M."/>
            <person name="Monk M."/>
            <person name="Kocsube S."/>
            <person name="Drula E."/>
            <person name="Lipzen A."/>
            <person name="Balint B."/>
            <person name="Henrissat B."/>
            <person name="Andreopoulos B."/>
            <person name="Martin F.M."/>
            <person name="Harder C.B."/>
            <person name="Rigling D."/>
            <person name="Ford K.L."/>
            <person name="Foster G.D."/>
            <person name="Pangilinan J."/>
            <person name="Papanicolaou A."/>
            <person name="Barry K."/>
            <person name="LaButti K."/>
            <person name="Viragh M."/>
            <person name="Koriabine M."/>
            <person name="Yan M."/>
            <person name="Riley R."/>
            <person name="Champramary S."/>
            <person name="Plett K.L."/>
            <person name="Tsai I.J."/>
            <person name="Slot J."/>
            <person name="Sipos G."/>
            <person name="Plett J."/>
            <person name="Nagy L.G."/>
            <person name="Grigoriev I.V."/>
        </authorList>
    </citation>
    <scope>NUCLEOTIDE SEQUENCE</scope>
    <source>
        <strain evidence="2">HWK02</strain>
    </source>
</reference>
<dbReference type="Proteomes" id="UP001175228">
    <property type="component" value="Unassembled WGS sequence"/>
</dbReference>
<proteinExistence type="predicted"/>
<feature type="compositionally biased region" description="Gly residues" evidence="1">
    <location>
        <begin position="44"/>
        <end position="59"/>
    </location>
</feature>
<organism evidence="2 3">
    <name type="scientific">Armillaria luteobubalina</name>
    <dbReference type="NCBI Taxonomy" id="153913"/>
    <lineage>
        <taxon>Eukaryota</taxon>
        <taxon>Fungi</taxon>
        <taxon>Dikarya</taxon>
        <taxon>Basidiomycota</taxon>
        <taxon>Agaricomycotina</taxon>
        <taxon>Agaricomycetes</taxon>
        <taxon>Agaricomycetidae</taxon>
        <taxon>Agaricales</taxon>
        <taxon>Marasmiineae</taxon>
        <taxon>Physalacriaceae</taxon>
        <taxon>Armillaria</taxon>
    </lineage>
</organism>
<dbReference type="EMBL" id="JAUEPU010000022">
    <property type="protein sequence ID" value="KAK0494176.1"/>
    <property type="molecule type" value="Genomic_DNA"/>
</dbReference>